<organism evidence="2 3">
    <name type="scientific">Mucilaginibacter ginsenosidivorax</name>
    <dbReference type="NCBI Taxonomy" id="862126"/>
    <lineage>
        <taxon>Bacteria</taxon>
        <taxon>Pseudomonadati</taxon>
        <taxon>Bacteroidota</taxon>
        <taxon>Sphingobacteriia</taxon>
        <taxon>Sphingobacteriales</taxon>
        <taxon>Sphingobacteriaceae</taxon>
        <taxon>Mucilaginibacter</taxon>
    </lineage>
</organism>
<dbReference type="KEGG" id="mgk:FSB76_16160"/>
<keyword evidence="3" id="KW-1185">Reference proteome</keyword>
<gene>
    <name evidence="2" type="ORF">FSB76_16160</name>
</gene>
<dbReference type="PROSITE" id="PS51257">
    <property type="entry name" value="PROKAR_LIPOPROTEIN"/>
    <property type="match status" value="1"/>
</dbReference>
<evidence type="ECO:0000313" key="2">
    <source>
        <dbReference type="EMBL" id="QEC77405.1"/>
    </source>
</evidence>
<dbReference type="OrthoDB" id="9806939at2"/>
<dbReference type="AlphaFoldDB" id="A0A5B8W328"/>
<dbReference type="RefSeq" id="WP_147055062.1">
    <property type="nucleotide sequence ID" value="NZ_CP042437.1"/>
</dbReference>
<feature type="signal peptide" evidence="1">
    <location>
        <begin position="1"/>
        <end position="20"/>
    </location>
</feature>
<sequence>MNWRVTLGVLCMLMVFGSCAESFKQIPPDKFNDTIAKRKDIKTSDELIKAYYQYRQYYSETDARPRLNITSRKLDSGDYEITAIDTITNDDALAAEKIVMIATRKAETWKALDIKYNWKAREGYGSSEWGTGN</sequence>
<name>A0A5B8W328_9SPHI</name>
<feature type="chain" id="PRO_5022694429" description="DUF4136 domain-containing protein" evidence="1">
    <location>
        <begin position="21"/>
        <end position="133"/>
    </location>
</feature>
<keyword evidence="1" id="KW-0732">Signal</keyword>
<evidence type="ECO:0000256" key="1">
    <source>
        <dbReference type="SAM" id="SignalP"/>
    </source>
</evidence>
<accession>A0A5B8W328</accession>
<proteinExistence type="predicted"/>
<protein>
    <recommendedName>
        <fullName evidence="4">DUF4136 domain-containing protein</fullName>
    </recommendedName>
</protein>
<evidence type="ECO:0000313" key="3">
    <source>
        <dbReference type="Proteomes" id="UP000321362"/>
    </source>
</evidence>
<reference evidence="2 3" key="1">
    <citation type="journal article" date="2013" name="J. Microbiol.">
        <title>Mucilaginibacter ginsenosidivorax sp. nov., with ginsenoside converting activity isolated from sediment.</title>
        <authorList>
            <person name="Kim J.K."/>
            <person name="Choi T.E."/>
            <person name="Liu Q.M."/>
            <person name="Park H.Y."/>
            <person name="Yi T.H."/>
            <person name="Yoon M.H."/>
            <person name="Kim S.C."/>
            <person name="Im W.T."/>
        </authorList>
    </citation>
    <scope>NUCLEOTIDE SEQUENCE [LARGE SCALE GENOMIC DNA]</scope>
    <source>
        <strain evidence="2 3">KHI28</strain>
    </source>
</reference>
<dbReference type="EMBL" id="CP042437">
    <property type="protein sequence ID" value="QEC77405.1"/>
    <property type="molecule type" value="Genomic_DNA"/>
</dbReference>
<evidence type="ECO:0008006" key="4">
    <source>
        <dbReference type="Google" id="ProtNLM"/>
    </source>
</evidence>
<dbReference type="Proteomes" id="UP000321362">
    <property type="component" value="Chromosome"/>
</dbReference>